<evidence type="ECO:0000259" key="1">
    <source>
        <dbReference type="PROSITE" id="PS51819"/>
    </source>
</evidence>
<protein>
    <recommendedName>
        <fullName evidence="1">VOC domain-containing protein</fullName>
    </recommendedName>
</protein>
<gene>
    <name evidence="2" type="ORF">SAMN05421867_101115</name>
</gene>
<dbReference type="OrthoDB" id="1645442at2"/>
<dbReference type="SUPFAM" id="SSF54593">
    <property type="entry name" value="Glyoxalase/Bleomycin resistance protein/Dihydroxybiphenyl dioxygenase"/>
    <property type="match status" value="1"/>
</dbReference>
<sequence length="120" mass="13101">MQLTGQTIVFDTADLASSSAFWADLLDGTVTRQDEDWHEVTVEGRTTLAFQLAPDHVPPQWPDGQPQQIHLDLYVQDITAAHAEALAKGARLLQDADLSAPEGFVVYADPAGHPFCLCWG</sequence>
<dbReference type="EMBL" id="FOKA01000001">
    <property type="protein sequence ID" value="SFA70552.1"/>
    <property type="molecule type" value="Genomic_DNA"/>
</dbReference>
<reference evidence="2 3" key="1">
    <citation type="submission" date="2016-10" db="EMBL/GenBank/DDBJ databases">
        <authorList>
            <person name="de Groot N.N."/>
        </authorList>
    </citation>
    <scope>NUCLEOTIDE SEQUENCE [LARGE SCALE GENOMIC DNA]</scope>
    <source>
        <strain evidence="2 3">CGMCC 4.6945</strain>
    </source>
</reference>
<keyword evidence="3" id="KW-1185">Reference proteome</keyword>
<dbReference type="Proteomes" id="UP000199012">
    <property type="component" value="Unassembled WGS sequence"/>
</dbReference>
<evidence type="ECO:0000313" key="3">
    <source>
        <dbReference type="Proteomes" id="UP000199012"/>
    </source>
</evidence>
<dbReference type="InterPro" id="IPR029068">
    <property type="entry name" value="Glyas_Bleomycin-R_OHBP_Dase"/>
</dbReference>
<dbReference type="PROSITE" id="PS51819">
    <property type="entry name" value="VOC"/>
    <property type="match status" value="1"/>
</dbReference>
<dbReference type="Pfam" id="PF18029">
    <property type="entry name" value="Glyoxalase_6"/>
    <property type="match status" value="1"/>
</dbReference>
<accession>A0A1I0V2T1</accession>
<dbReference type="InterPro" id="IPR041581">
    <property type="entry name" value="Glyoxalase_6"/>
</dbReference>
<dbReference type="STRING" id="988821.SAMN05421867_101115"/>
<dbReference type="CDD" id="cd06587">
    <property type="entry name" value="VOC"/>
    <property type="match status" value="1"/>
</dbReference>
<evidence type="ECO:0000313" key="2">
    <source>
        <dbReference type="EMBL" id="SFA70552.1"/>
    </source>
</evidence>
<dbReference type="PANTHER" id="PTHR35908">
    <property type="entry name" value="HYPOTHETICAL FUSION PROTEIN"/>
    <property type="match status" value="1"/>
</dbReference>
<proteinExistence type="predicted"/>
<name>A0A1I0V2T1_9CELL</name>
<dbReference type="PANTHER" id="PTHR35908:SF1">
    <property type="entry name" value="CONSERVED PROTEIN"/>
    <property type="match status" value="1"/>
</dbReference>
<dbReference type="Gene3D" id="3.10.180.10">
    <property type="entry name" value="2,3-Dihydroxybiphenyl 1,2-Dioxygenase, domain 1"/>
    <property type="match status" value="1"/>
</dbReference>
<dbReference type="AlphaFoldDB" id="A0A1I0V2T1"/>
<feature type="domain" description="VOC" evidence="1">
    <location>
        <begin position="4"/>
        <end position="120"/>
    </location>
</feature>
<dbReference type="InterPro" id="IPR037523">
    <property type="entry name" value="VOC_core"/>
</dbReference>
<dbReference type="RefSeq" id="WP_090029807.1">
    <property type="nucleotide sequence ID" value="NZ_BONM01000005.1"/>
</dbReference>
<organism evidence="2 3">
    <name type="scientific">Cellulomonas marina</name>
    <dbReference type="NCBI Taxonomy" id="988821"/>
    <lineage>
        <taxon>Bacteria</taxon>
        <taxon>Bacillati</taxon>
        <taxon>Actinomycetota</taxon>
        <taxon>Actinomycetes</taxon>
        <taxon>Micrococcales</taxon>
        <taxon>Cellulomonadaceae</taxon>
        <taxon>Cellulomonas</taxon>
    </lineage>
</organism>